<dbReference type="AlphaFoldDB" id="A0A3M2L8C4"/>
<dbReference type="Gene3D" id="3.10.20.70">
    <property type="entry name" value="Glutamine synthetase, N-terminal domain"/>
    <property type="match status" value="1"/>
</dbReference>
<feature type="domain" description="GS catalytic" evidence="5">
    <location>
        <begin position="98"/>
        <end position="433"/>
    </location>
</feature>
<comment type="caution">
    <text evidence="6">The sequence shown here is derived from an EMBL/GenBank/DDBJ whole genome shotgun (WGS) entry which is preliminary data.</text>
</comment>
<dbReference type="OrthoDB" id="3277468at2"/>
<dbReference type="InterPro" id="IPR008146">
    <property type="entry name" value="Gln_synth_cat_dom"/>
</dbReference>
<dbReference type="Proteomes" id="UP000279275">
    <property type="component" value="Unassembled WGS sequence"/>
</dbReference>
<dbReference type="PANTHER" id="PTHR43785">
    <property type="entry name" value="GAMMA-GLUTAMYLPUTRESCINE SYNTHETASE"/>
    <property type="match status" value="1"/>
</dbReference>
<comment type="similarity">
    <text evidence="1 3 4">Belongs to the glutamine synthetase family.</text>
</comment>
<dbReference type="InterPro" id="IPR036651">
    <property type="entry name" value="Gln_synt_N_sf"/>
</dbReference>
<keyword evidence="2" id="KW-0436">Ligase</keyword>
<gene>
    <name evidence="6" type="ORF">EBN03_08685</name>
</gene>
<proteinExistence type="inferred from homology"/>
<evidence type="ECO:0000259" key="5">
    <source>
        <dbReference type="PROSITE" id="PS51987"/>
    </source>
</evidence>
<dbReference type="GO" id="GO:0006542">
    <property type="term" value="P:glutamine biosynthetic process"/>
    <property type="evidence" value="ECO:0007669"/>
    <property type="project" value="InterPro"/>
</dbReference>
<dbReference type="Gene3D" id="3.30.590.10">
    <property type="entry name" value="Glutamine synthetase/guanido kinase, catalytic domain"/>
    <property type="match status" value="1"/>
</dbReference>
<dbReference type="InterPro" id="IPR014746">
    <property type="entry name" value="Gln_synth/guanido_kin_cat_dom"/>
</dbReference>
<dbReference type="SUPFAM" id="SSF55931">
    <property type="entry name" value="Glutamine synthetase/guanido kinase"/>
    <property type="match status" value="1"/>
</dbReference>
<evidence type="ECO:0000256" key="4">
    <source>
        <dbReference type="RuleBase" id="RU000384"/>
    </source>
</evidence>
<dbReference type="Pfam" id="PF00120">
    <property type="entry name" value="Gln-synt_C"/>
    <property type="match status" value="1"/>
</dbReference>
<dbReference type="GO" id="GO:0004356">
    <property type="term" value="F:glutamine synthetase activity"/>
    <property type="evidence" value="ECO:0007669"/>
    <property type="project" value="InterPro"/>
</dbReference>
<evidence type="ECO:0000313" key="7">
    <source>
        <dbReference type="Proteomes" id="UP000279275"/>
    </source>
</evidence>
<evidence type="ECO:0000256" key="2">
    <source>
        <dbReference type="ARBA" id="ARBA00022598"/>
    </source>
</evidence>
<dbReference type="PROSITE" id="PS51987">
    <property type="entry name" value="GS_CATALYTIC"/>
    <property type="match status" value="1"/>
</dbReference>
<reference evidence="6 7" key="1">
    <citation type="submission" date="2018-10" db="EMBL/GenBank/DDBJ databases">
        <title>Isolation from cow dung.</title>
        <authorList>
            <person name="Ling L."/>
        </authorList>
    </citation>
    <scope>NUCLEOTIDE SEQUENCE [LARGE SCALE GENOMIC DNA]</scope>
    <source>
        <strain evidence="6 7">NEAU-LL90</strain>
    </source>
</reference>
<name>A0A3M2L8C4_9NOCA</name>
<organism evidence="6 7">
    <name type="scientific">Nocardia stercoris</name>
    <dbReference type="NCBI Taxonomy" id="2483361"/>
    <lineage>
        <taxon>Bacteria</taxon>
        <taxon>Bacillati</taxon>
        <taxon>Actinomycetota</taxon>
        <taxon>Actinomycetes</taxon>
        <taxon>Mycobacteriales</taxon>
        <taxon>Nocardiaceae</taxon>
        <taxon>Nocardia</taxon>
    </lineage>
</organism>
<keyword evidence="7" id="KW-1185">Reference proteome</keyword>
<accession>A0A3M2L8C4</accession>
<dbReference type="PANTHER" id="PTHR43785:SF12">
    <property type="entry name" value="TYPE-1 GLUTAMINE SYNTHETASE 2"/>
    <property type="match status" value="1"/>
</dbReference>
<sequence length="433" mass="45795">MGAVAVTWVDNSGITRAKVVPVEKLPHTAAWGVGASPVFDAFLADDSIVSGRFAGSPSGDLRLHPDLDRLTRLGARPGWAWAPGERYDQDGAVHPQDSRNLLRRTVDRLAAAGWSVRAGFEVEWMAGSDEDRFVPVTSAPAYGMARVTACADYLRDVLAALARTGLTVEQIHPEYSPGQFEVTCAATDPVDAADSVVLIRETIRAVTTDRGLRATFAPAAEPDRVGNGGHVHLSLWRGADNLMAGGNGPCGATADGDSFAAGILRHLPALLAVGCPSTASYLRLVPSRWAGVYACWGPENREAALRWVTGADGERHRAANIELKCFDATANPYLLLTGLLTAGAAGLADRARLPAPVDGNPAALPQEELRRRGIRRLPGSLAEAVTAFAADPVVAGAYGPELADTLVTVRRAEIESFAGAAPAEVVARTRWLY</sequence>
<evidence type="ECO:0000313" key="6">
    <source>
        <dbReference type="EMBL" id="RMI33644.1"/>
    </source>
</evidence>
<evidence type="ECO:0000256" key="3">
    <source>
        <dbReference type="PROSITE-ProRule" id="PRU01331"/>
    </source>
</evidence>
<protein>
    <submittedName>
        <fullName evidence="6">Glutamine synthetase</fullName>
    </submittedName>
</protein>
<evidence type="ECO:0000256" key="1">
    <source>
        <dbReference type="ARBA" id="ARBA00009897"/>
    </source>
</evidence>
<dbReference type="EMBL" id="RFFH01000003">
    <property type="protein sequence ID" value="RMI33644.1"/>
    <property type="molecule type" value="Genomic_DNA"/>
</dbReference>
<dbReference type="SMART" id="SM01230">
    <property type="entry name" value="Gln-synt_C"/>
    <property type="match status" value="1"/>
</dbReference>